<dbReference type="InterPro" id="IPR036390">
    <property type="entry name" value="WH_DNA-bd_sf"/>
</dbReference>
<name>A0ABY8Y1U6_9PSEU</name>
<comment type="similarity">
    <text evidence="1">Belongs to the LysR transcriptional regulatory family.</text>
</comment>
<sequence length="323" mass="34750">MGTVELRALRYFVAVADELHFGRAAERLRVAQPAVSQQIARLERELGVRLLDRSPRRVRLTPAGRRVLDAARNTLAAAGQVQIAAKQVPTTVRIGTAAGMTARLERGIDALRERAPEFDVVLVDLPVEARLAALRQGDLDLALARGVRSAPGLEVLPTWSERLFAVVSRHHPAADREAVGLAELADDTLRVPAREYDPPLHDAVVSALRDTGLHPKAGRPTGTLQDTIVEVGSEPRSWTVLPADQVAEVRSTRIRAIPLDPATMIAGSVVVAPETANSAAECAVAAFRDEVPHRPYLSCGGPVDDCRRTSGIEAANHQRPPAS</sequence>
<evidence type="ECO:0000313" key="6">
    <source>
        <dbReference type="EMBL" id="WIV61833.1"/>
    </source>
</evidence>
<keyword evidence="4" id="KW-0804">Transcription</keyword>
<reference evidence="6 7" key="1">
    <citation type="submission" date="2023-06" db="EMBL/GenBank/DDBJ databases">
        <authorList>
            <person name="Oyuntsetseg B."/>
            <person name="Kim S.B."/>
        </authorList>
    </citation>
    <scope>NUCLEOTIDE SEQUENCE [LARGE SCALE GENOMIC DNA]</scope>
    <source>
        <strain evidence="6 7">2-2</strain>
    </source>
</reference>
<dbReference type="Gene3D" id="1.10.10.10">
    <property type="entry name" value="Winged helix-like DNA-binding domain superfamily/Winged helix DNA-binding domain"/>
    <property type="match status" value="1"/>
</dbReference>
<keyword evidence="3" id="KW-0238">DNA-binding</keyword>
<evidence type="ECO:0000256" key="3">
    <source>
        <dbReference type="ARBA" id="ARBA00023125"/>
    </source>
</evidence>
<dbReference type="RefSeq" id="WP_285459510.1">
    <property type="nucleotide sequence ID" value="NZ_CP127173.1"/>
</dbReference>
<gene>
    <name evidence="6" type="ORF">QP939_26105</name>
</gene>
<protein>
    <submittedName>
        <fullName evidence="6">LysR family transcriptional regulator</fullName>
    </submittedName>
</protein>
<keyword evidence="2" id="KW-0805">Transcription regulation</keyword>
<keyword evidence="7" id="KW-1185">Reference proteome</keyword>
<dbReference type="PANTHER" id="PTHR30346:SF0">
    <property type="entry name" value="HCA OPERON TRANSCRIPTIONAL ACTIVATOR HCAR"/>
    <property type="match status" value="1"/>
</dbReference>
<dbReference type="PANTHER" id="PTHR30346">
    <property type="entry name" value="TRANSCRIPTIONAL DUAL REGULATOR HCAR-RELATED"/>
    <property type="match status" value="1"/>
</dbReference>
<dbReference type="SUPFAM" id="SSF46785">
    <property type="entry name" value="Winged helix' DNA-binding domain"/>
    <property type="match status" value="1"/>
</dbReference>
<organism evidence="6 7">
    <name type="scientific">Amycolatopsis nalaikhensis</name>
    <dbReference type="NCBI Taxonomy" id="715472"/>
    <lineage>
        <taxon>Bacteria</taxon>
        <taxon>Bacillati</taxon>
        <taxon>Actinomycetota</taxon>
        <taxon>Actinomycetes</taxon>
        <taxon>Pseudonocardiales</taxon>
        <taxon>Pseudonocardiaceae</taxon>
        <taxon>Amycolatopsis</taxon>
    </lineage>
</organism>
<proteinExistence type="inferred from homology"/>
<evidence type="ECO:0000256" key="1">
    <source>
        <dbReference type="ARBA" id="ARBA00009437"/>
    </source>
</evidence>
<accession>A0ABY8Y1U6</accession>
<evidence type="ECO:0000256" key="2">
    <source>
        <dbReference type="ARBA" id="ARBA00023015"/>
    </source>
</evidence>
<dbReference type="InterPro" id="IPR036388">
    <property type="entry name" value="WH-like_DNA-bd_sf"/>
</dbReference>
<dbReference type="EMBL" id="CP127173">
    <property type="protein sequence ID" value="WIV61833.1"/>
    <property type="molecule type" value="Genomic_DNA"/>
</dbReference>
<dbReference type="Pfam" id="PF03466">
    <property type="entry name" value="LysR_substrate"/>
    <property type="match status" value="1"/>
</dbReference>
<dbReference type="PROSITE" id="PS50931">
    <property type="entry name" value="HTH_LYSR"/>
    <property type="match status" value="1"/>
</dbReference>
<feature type="domain" description="HTH lysR-type" evidence="5">
    <location>
        <begin position="4"/>
        <end position="61"/>
    </location>
</feature>
<dbReference type="InterPro" id="IPR000847">
    <property type="entry name" value="LysR_HTH_N"/>
</dbReference>
<evidence type="ECO:0000259" key="5">
    <source>
        <dbReference type="PROSITE" id="PS50931"/>
    </source>
</evidence>
<dbReference type="Proteomes" id="UP001227101">
    <property type="component" value="Chromosome"/>
</dbReference>
<dbReference type="SUPFAM" id="SSF53850">
    <property type="entry name" value="Periplasmic binding protein-like II"/>
    <property type="match status" value="1"/>
</dbReference>
<dbReference type="Gene3D" id="3.40.190.10">
    <property type="entry name" value="Periplasmic binding protein-like II"/>
    <property type="match status" value="2"/>
</dbReference>
<evidence type="ECO:0000313" key="7">
    <source>
        <dbReference type="Proteomes" id="UP001227101"/>
    </source>
</evidence>
<dbReference type="CDD" id="cd08414">
    <property type="entry name" value="PBP2_LTTR_aromatics_like"/>
    <property type="match status" value="1"/>
</dbReference>
<dbReference type="InterPro" id="IPR005119">
    <property type="entry name" value="LysR_subst-bd"/>
</dbReference>
<dbReference type="PRINTS" id="PR00039">
    <property type="entry name" value="HTHLYSR"/>
</dbReference>
<evidence type="ECO:0000256" key="4">
    <source>
        <dbReference type="ARBA" id="ARBA00023163"/>
    </source>
</evidence>
<dbReference type="Pfam" id="PF00126">
    <property type="entry name" value="HTH_1"/>
    <property type="match status" value="1"/>
</dbReference>